<feature type="transmembrane region" description="Helical" evidence="10">
    <location>
        <begin position="248"/>
        <end position="265"/>
    </location>
</feature>
<feature type="domain" description="Cytochrome c assembly protein" evidence="11">
    <location>
        <begin position="93"/>
        <end position="296"/>
    </location>
</feature>
<keyword evidence="14" id="KW-1185">Reference proteome</keyword>
<feature type="domain" description="Cytochrome c-type biogenesis protein CcmF C-terminal" evidence="12">
    <location>
        <begin position="315"/>
        <end position="648"/>
    </location>
</feature>
<organism evidence="13 14">
    <name type="scientific">Alicyclobacillus mengziensis</name>
    <dbReference type="NCBI Taxonomy" id="2931921"/>
    <lineage>
        <taxon>Bacteria</taxon>
        <taxon>Bacillati</taxon>
        <taxon>Bacillota</taxon>
        <taxon>Bacilli</taxon>
        <taxon>Bacillales</taxon>
        <taxon>Alicyclobacillaceae</taxon>
        <taxon>Alicyclobacillus</taxon>
    </lineage>
</organism>
<evidence type="ECO:0000256" key="6">
    <source>
        <dbReference type="ARBA" id="ARBA00022748"/>
    </source>
</evidence>
<feature type="transmembrane region" description="Helical" evidence="10">
    <location>
        <begin position="394"/>
        <end position="414"/>
    </location>
</feature>
<comment type="similarity">
    <text evidence="2">Belongs to the CcmF/CycK/Ccl1/NrfE/CcsA family.</text>
</comment>
<dbReference type="PANTHER" id="PTHR43653:SF1">
    <property type="entry name" value="CYTOCHROME C-TYPE BIOGENESIS PROTEIN CCMF"/>
    <property type="match status" value="1"/>
</dbReference>
<dbReference type="GO" id="GO:0015232">
    <property type="term" value="F:heme transmembrane transporter activity"/>
    <property type="evidence" value="ECO:0007669"/>
    <property type="project" value="InterPro"/>
</dbReference>
<evidence type="ECO:0000256" key="1">
    <source>
        <dbReference type="ARBA" id="ARBA00004429"/>
    </source>
</evidence>
<keyword evidence="6" id="KW-0201">Cytochrome c-type biogenesis</keyword>
<dbReference type="InterPro" id="IPR003567">
    <property type="entry name" value="Cyt_c_biogenesis"/>
</dbReference>
<keyword evidence="8 10" id="KW-0472">Membrane</keyword>
<dbReference type="GO" id="GO:0005886">
    <property type="term" value="C:plasma membrane"/>
    <property type="evidence" value="ECO:0007669"/>
    <property type="project" value="UniProtKB-SubCell"/>
</dbReference>
<proteinExistence type="inferred from homology"/>
<dbReference type="KEGG" id="afx:JZ786_17735"/>
<feature type="transmembrane region" description="Helical" evidence="10">
    <location>
        <begin position="42"/>
        <end position="63"/>
    </location>
</feature>
<dbReference type="GO" id="GO:0020037">
    <property type="term" value="F:heme binding"/>
    <property type="evidence" value="ECO:0007669"/>
    <property type="project" value="InterPro"/>
</dbReference>
<evidence type="ECO:0000256" key="2">
    <source>
        <dbReference type="ARBA" id="ARBA00009186"/>
    </source>
</evidence>
<feature type="transmembrane region" description="Helical" evidence="10">
    <location>
        <begin position="122"/>
        <end position="140"/>
    </location>
</feature>
<dbReference type="PRINTS" id="PR01411">
    <property type="entry name" value="CCMFBIOGNSIS"/>
</dbReference>
<gene>
    <name evidence="13" type="ORF">JZ786_17735</name>
</gene>
<feature type="transmembrane region" description="Helical" evidence="10">
    <location>
        <begin position="83"/>
        <end position="110"/>
    </location>
</feature>
<name>A0A9X7Z5H0_9BACL</name>
<dbReference type="InterPro" id="IPR002541">
    <property type="entry name" value="Cyt_c_assembly"/>
</dbReference>
<dbReference type="GO" id="GO:0016829">
    <property type="term" value="F:lyase activity"/>
    <property type="evidence" value="ECO:0007669"/>
    <property type="project" value="UniProtKB-KW"/>
</dbReference>
<evidence type="ECO:0000256" key="10">
    <source>
        <dbReference type="SAM" id="Phobius"/>
    </source>
</evidence>
<feature type="transmembrane region" description="Helical" evidence="10">
    <location>
        <begin position="6"/>
        <end position="30"/>
    </location>
</feature>
<dbReference type="PRINTS" id="PR01410">
    <property type="entry name" value="CCBIOGENESIS"/>
</dbReference>
<feature type="transmembrane region" description="Helical" evidence="10">
    <location>
        <begin position="178"/>
        <end position="198"/>
    </location>
</feature>
<feature type="transmembrane region" description="Helical" evidence="10">
    <location>
        <begin position="277"/>
        <end position="300"/>
    </location>
</feature>
<keyword evidence="7 10" id="KW-1133">Transmembrane helix</keyword>
<feature type="transmembrane region" description="Helical" evidence="10">
    <location>
        <begin position="210"/>
        <end position="228"/>
    </location>
</feature>
<reference evidence="13 14" key="1">
    <citation type="submission" date="2021-02" db="EMBL/GenBank/DDBJ databases">
        <title>Alicyclobacillus curvatus sp. nov. and Alicyclobacillus mengziensis sp. nov., two acidophilic bacteria isolated from acid mine drainage.</title>
        <authorList>
            <person name="Huang Y."/>
        </authorList>
    </citation>
    <scope>NUCLEOTIDE SEQUENCE [LARGE SCALE GENOMIC DNA]</scope>
    <source>
        <strain evidence="13 14">S30H14</strain>
    </source>
</reference>
<dbReference type="GO" id="GO:0017004">
    <property type="term" value="P:cytochrome complex assembly"/>
    <property type="evidence" value="ECO:0007669"/>
    <property type="project" value="UniProtKB-KW"/>
</dbReference>
<feature type="transmembrane region" description="Helical" evidence="10">
    <location>
        <begin position="452"/>
        <end position="474"/>
    </location>
</feature>
<evidence type="ECO:0000256" key="9">
    <source>
        <dbReference type="ARBA" id="ARBA00037230"/>
    </source>
</evidence>
<feature type="transmembrane region" description="Helical" evidence="10">
    <location>
        <begin position="503"/>
        <end position="527"/>
    </location>
</feature>
<dbReference type="PANTHER" id="PTHR43653">
    <property type="entry name" value="CYTOCHROME C ASSEMBLY PROTEIN-RELATED"/>
    <property type="match status" value="1"/>
</dbReference>
<dbReference type="InterPro" id="IPR003568">
    <property type="entry name" value="Cyt_c_biogenesis_CcmF"/>
</dbReference>
<protein>
    <submittedName>
        <fullName evidence="13">Heme lyase CcmF/NrfE family subunit</fullName>
    </submittedName>
</protein>
<keyword evidence="3" id="KW-1003">Cell membrane</keyword>
<evidence type="ECO:0000256" key="7">
    <source>
        <dbReference type="ARBA" id="ARBA00022989"/>
    </source>
</evidence>
<feature type="transmembrane region" description="Helical" evidence="10">
    <location>
        <begin position="312"/>
        <end position="331"/>
    </location>
</feature>
<feature type="transmembrane region" description="Helical" evidence="10">
    <location>
        <begin position="632"/>
        <end position="649"/>
    </location>
</feature>
<feature type="transmembrane region" description="Helical" evidence="10">
    <location>
        <begin position="352"/>
        <end position="374"/>
    </location>
</feature>
<evidence type="ECO:0000256" key="4">
    <source>
        <dbReference type="ARBA" id="ARBA00022519"/>
    </source>
</evidence>
<feature type="transmembrane region" description="Helical" evidence="10">
    <location>
        <begin position="426"/>
        <end position="446"/>
    </location>
</feature>
<accession>A0A9X7Z5H0</accession>
<evidence type="ECO:0000256" key="5">
    <source>
        <dbReference type="ARBA" id="ARBA00022692"/>
    </source>
</evidence>
<keyword evidence="13" id="KW-0456">Lyase</keyword>
<dbReference type="RefSeq" id="WP_206655692.1">
    <property type="nucleotide sequence ID" value="NZ_CP071182.1"/>
</dbReference>
<evidence type="ECO:0000313" key="13">
    <source>
        <dbReference type="EMBL" id="QSO46322.1"/>
    </source>
</evidence>
<comment type="subcellular location">
    <subcellularLocation>
        <location evidence="1">Cell inner membrane</location>
        <topology evidence="1">Multi-pass membrane protein</topology>
    </subcellularLocation>
</comment>
<evidence type="ECO:0000259" key="12">
    <source>
        <dbReference type="Pfam" id="PF16327"/>
    </source>
</evidence>
<evidence type="ECO:0000313" key="14">
    <source>
        <dbReference type="Proteomes" id="UP000663505"/>
    </source>
</evidence>
<dbReference type="EMBL" id="CP071182">
    <property type="protein sequence ID" value="QSO46322.1"/>
    <property type="molecule type" value="Genomic_DNA"/>
</dbReference>
<dbReference type="Pfam" id="PF16327">
    <property type="entry name" value="CcmF_C"/>
    <property type="match status" value="1"/>
</dbReference>
<evidence type="ECO:0000256" key="3">
    <source>
        <dbReference type="ARBA" id="ARBA00022475"/>
    </source>
</evidence>
<dbReference type="InterPro" id="IPR032523">
    <property type="entry name" value="CcmF_C"/>
</dbReference>
<keyword evidence="4" id="KW-0997">Cell inner membrane</keyword>
<dbReference type="AlphaFoldDB" id="A0A9X7Z5H0"/>
<keyword evidence="5 10" id="KW-0812">Transmembrane</keyword>
<evidence type="ECO:0000256" key="8">
    <source>
        <dbReference type="ARBA" id="ARBA00023136"/>
    </source>
</evidence>
<dbReference type="Proteomes" id="UP000663505">
    <property type="component" value="Chromosome"/>
</dbReference>
<dbReference type="Pfam" id="PF01578">
    <property type="entry name" value="Cytochrom_C_asm"/>
    <property type="match status" value="1"/>
</dbReference>
<evidence type="ECO:0000259" key="11">
    <source>
        <dbReference type="Pfam" id="PF01578"/>
    </source>
</evidence>
<comment type="function">
    <text evidence="9">Required for the biogenesis of c-type cytochromes. Possible subunit of a heme lyase.</text>
</comment>
<sequence length="736" mass="81665">MLIGNIGALALRTLFAVAALSIVAHVAAIWTSHSLWRRLSRVAMTVQFVFVAVASAALLFLLITTNLNFSYVVDYTSRGLPLVYRIAAFWGGDAGSLLFWSLVLTLYGMVVALSKHEDSDRMLPIVSLIVTLVTLFYTIVMNVGANPFHRLPHAAAVGNGLNPLLQNPGMTVHPVNVYLGYIGFTIPFAYAIAGLLLNKTDATWLRVTRRWTLVSWLFLGIGIIYGAHWSYEELGWGGYWAWDPVENAALLPWLTATAFLHSSIVQERKGMLKAWNVVLIGLTYFLSLLGTYLVRSGVLWSIHAFANGFLGVYYLVFMAIILVFTVTLMILRWPTLRAERQFEAVVAKESAFMLNNVLFLGATFAILWGTIFPLVSEATTGHQLMVSAPFYNAVNLPLAVCIILLMAIGPFVAWRRSSLTNVIKSIWIPFVLAVVLGLLTTLWLRAMYTTPTILATSGVIAAYFAILTVAFEYVQSVRARMMLTGEGWLTCLIRLINRNRRRFGGYIVHLALAIIALGIVGSGSYHIQKQQVMSVGDTATIGVYQAKFMGMGVSQGPHGETRTMYANLVIARNGQTIGVLRPSATFYENGNSPTTNVALFSRPLRDLYVVMLGTASNNQAIFDLHINPMVQFIWYGGYLFIVGTLVSLWPEKKSAIRRAELGVVVDNLYEDLADLEYDHRMGKVDRVAYARQKAELEQRIALSEQDRQVRRERMERELKEEIGRLGTGSTTGGASS</sequence>